<evidence type="ECO:0000313" key="2">
    <source>
        <dbReference type="EMBL" id="MFC0082205.1"/>
    </source>
</evidence>
<gene>
    <name evidence="2" type="ORF">ACFFRE_08600</name>
</gene>
<dbReference type="InterPro" id="IPR052356">
    <property type="entry name" value="Thiol_S-MT"/>
</dbReference>
<keyword evidence="2" id="KW-0808">Transferase</keyword>
<evidence type="ECO:0000313" key="3">
    <source>
        <dbReference type="Proteomes" id="UP001589788"/>
    </source>
</evidence>
<evidence type="ECO:0000259" key="1">
    <source>
        <dbReference type="Pfam" id="PF08241"/>
    </source>
</evidence>
<name>A0ABV6C3D6_9ACTN</name>
<keyword evidence="3" id="KW-1185">Reference proteome</keyword>
<comment type="caution">
    <text evidence="2">The sequence shown here is derived from an EMBL/GenBank/DDBJ whole genome shotgun (WGS) entry which is preliminary data.</text>
</comment>
<proteinExistence type="predicted"/>
<accession>A0ABV6C3D6</accession>
<protein>
    <submittedName>
        <fullName evidence="2">Class I SAM-dependent methyltransferase</fullName>
        <ecNumber evidence="2">2.1.1.-</ecNumber>
    </submittedName>
</protein>
<keyword evidence="2" id="KW-0067">ATP-binding</keyword>
<dbReference type="GO" id="GO:0008168">
    <property type="term" value="F:methyltransferase activity"/>
    <property type="evidence" value="ECO:0007669"/>
    <property type="project" value="UniProtKB-KW"/>
</dbReference>
<keyword evidence="2" id="KW-0547">Nucleotide-binding</keyword>
<dbReference type="PANTHER" id="PTHR45036">
    <property type="entry name" value="METHYLTRANSFERASE LIKE 7B"/>
    <property type="match status" value="1"/>
</dbReference>
<dbReference type="Gene3D" id="3.40.50.150">
    <property type="entry name" value="Vaccinia Virus protein VP39"/>
    <property type="match status" value="1"/>
</dbReference>
<organism evidence="2 3">
    <name type="scientific">Aciditerrimonas ferrireducens</name>
    <dbReference type="NCBI Taxonomy" id="667306"/>
    <lineage>
        <taxon>Bacteria</taxon>
        <taxon>Bacillati</taxon>
        <taxon>Actinomycetota</taxon>
        <taxon>Acidimicrobiia</taxon>
        <taxon>Acidimicrobiales</taxon>
        <taxon>Acidimicrobiaceae</taxon>
        <taxon>Aciditerrimonas</taxon>
    </lineage>
</organism>
<dbReference type="PANTHER" id="PTHR45036:SF1">
    <property type="entry name" value="METHYLTRANSFERASE LIKE 7A"/>
    <property type="match status" value="1"/>
</dbReference>
<dbReference type="Pfam" id="PF08241">
    <property type="entry name" value="Methyltransf_11"/>
    <property type="match status" value="1"/>
</dbReference>
<reference evidence="2 3" key="1">
    <citation type="submission" date="2024-09" db="EMBL/GenBank/DDBJ databases">
        <authorList>
            <person name="Sun Q."/>
            <person name="Mori K."/>
        </authorList>
    </citation>
    <scope>NUCLEOTIDE SEQUENCE [LARGE SCALE GENOMIC DNA]</scope>
    <source>
        <strain evidence="2 3">JCM 15389</strain>
    </source>
</reference>
<keyword evidence="2" id="KW-0489">Methyltransferase</keyword>
<dbReference type="Proteomes" id="UP001589788">
    <property type="component" value="Unassembled WGS sequence"/>
</dbReference>
<dbReference type="EC" id="2.1.1.-" evidence="2"/>
<dbReference type="EMBL" id="JBHLYQ010000079">
    <property type="protein sequence ID" value="MFC0082205.1"/>
    <property type="molecule type" value="Genomic_DNA"/>
</dbReference>
<dbReference type="InterPro" id="IPR013216">
    <property type="entry name" value="Methyltransf_11"/>
</dbReference>
<dbReference type="GO" id="GO:0032259">
    <property type="term" value="P:methylation"/>
    <property type="evidence" value="ECO:0007669"/>
    <property type="project" value="UniProtKB-KW"/>
</dbReference>
<dbReference type="SUPFAM" id="SSF53335">
    <property type="entry name" value="S-adenosyl-L-methionine-dependent methyltransferases"/>
    <property type="match status" value="1"/>
</dbReference>
<dbReference type="RefSeq" id="WP_377789700.1">
    <property type="nucleotide sequence ID" value="NZ_JBHLYQ010000079.1"/>
</dbReference>
<dbReference type="GO" id="GO:0005524">
    <property type="term" value="F:ATP binding"/>
    <property type="evidence" value="ECO:0007669"/>
    <property type="project" value="UniProtKB-KW"/>
</dbReference>
<dbReference type="CDD" id="cd02440">
    <property type="entry name" value="AdoMet_MTases"/>
    <property type="match status" value="1"/>
</dbReference>
<sequence>MARPLEHPGFARTYLALCRTAERLGAAPGHRRLLRGLEGRVLELGPGPGSTFRAYPAEVEAVVALEPEPLLRAAAQQAAARASTRVVVVAGVGEALPLAEGSVDAVVSSLVLCSVGDLPAVVAEIRRVLRPGGVFRFVEHVRSPRPARARVQAGLGPLWSKVAGGCHLDRDTPSALRAGGLELSWTRRLPFGPADVLGLLAPLVLGEARRPLVDASPTPRGSGPSR</sequence>
<dbReference type="InterPro" id="IPR029063">
    <property type="entry name" value="SAM-dependent_MTases_sf"/>
</dbReference>
<feature type="domain" description="Methyltransferase type 11" evidence="1">
    <location>
        <begin position="42"/>
        <end position="136"/>
    </location>
</feature>